<proteinExistence type="predicted"/>
<keyword evidence="1" id="KW-0812">Transmembrane</keyword>
<evidence type="ECO:0000313" key="3">
    <source>
        <dbReference type="Proteomes" id="UP000557717"/>
    </source>
</evidence>
<keyword evidence="1" id="KW-0472">Membrane</keyword>
<feature type="transmembrane region" description="Helical" evidence="1">
    <location>
        <begin position="20"/>
        <end position="38"/>
    </location>
</feature>
<sequence length="89" mass="9218">MIPDQTSRAVAEIDATPAVLQTRCGILAAGLVFVALSLQKMASAVIMPPLPALVVRGQSLGLVAQLGMSLRSLETVAAGRVEIHRLVAS</sequence>
<accession>A0A840VDH8</accession>
<gene>
    <name evidence="2" type="ORF">HNR46_003825</name>
</gene>
<dbReference type="Proteomes" id="UP000557717">
    <property type="component" value="Unassembled WGS sequence"/>
</dbReference>
<evidence type="ECO:0000256" key="1">
    <source>
        <dbReference type="SAM" id="Phobius"/>
    </source>
</evidence>
<protein>
    <submittedName>
        <fullName evidence="2">Uncharacterized protein</fullName>
    </submittedName>
</protein>
<dbReference type="AlphaFoldDB" id="A0A840VDH8"/>
<comment type="caution">
    <text evidence="2">The sequence shown here is derived from an EMBL/GenBank/DDBJ whole genome shotgun (WGS) entry which is preliminary data.</text>
</comment>
<dbReference type="EMBL" id="JACHFD010000029">
    <property type="protein sequence ID" value="MBB5353564.1"/>
    <property type="molecule type" value="Genomic_DNA"/>
</dbReference>
<keyword evidence="3" id="KW-1185">Reference proteome</keyword>
<evidence type="ECO:0000313" key="2">
    <source>
        <dbReference type="EMBL" id="MBB5353564.1"/>
    </source>
</evidence>
<keyword evidence="1" id="KW-1133">Transmembrane helix</keyword>
<organism evidence="2 3">
    <name type="scientific">Haloferula luteola</name>
    <dbReference type="NCBI Taxonomy" id="595692"/>
    <lineage>
        <taxon>Bacteria</taxon>
        <taxon>Pseudomonadati</taxon>
        <taxon>Verrucomicrobiota</taxon>
        <taxon>Verrucomicrobiia</taxon>
        <taxon>Verrucomicrobiales</taxon>
        <taxon>Verrucomicrobiaceae</taxon>
        <taxon>Haloferula</taxon>
    </lineage>
</organism>
<name>A0A840VDH8_9BACT</name>
<reference evidence="2 3" key="1">
    <citation type="submission" date="2020-08" db="EMBL/GenBank/DDBJ databases">
        <title>Genomic Encyclopedia of Type Strains, Phase IV (KMG-IV): sequencing the most valuable type-strain genomes for metagenomic binning, comparative biology and taxonomic classification.</title>
        <authorList>
            <person name="Goeker M."/>
        </authorList>
    </citation>
    <scope>NUCLEOTIDE SEQUENCE [LARGE SCALE GENOMIC DNA]</scope>
    <source>
        <strain evidence="2 3">YC6886</strain>
    </source>
</reference>